<dbReference type="OrthoDB" id="2013972at2759"/>
<reference evidence="3" key="1">
    <citation type="journal article" date="2018" name="Genome Biol. Evol.">
        <title>Genomics and development of Lentinus tigrinus, a white-rot wood-decaying mushroom with dimorphic fruiting bodies.</title>
        <authorList>
            <person name="Wu B."/>
            <person name="Xu Z."/>
            <person name="Knudson A."/>
            <person name="Carlson A."/>
            <person name="Chen N."/>
            <person name="Kovaka S."/>
            <person name="LaButti K."/>
            <person name="Lipzen A."/>
            <person name="Pennachio C."/>
            <person name="Riley R."/>
            <person name="Schakwitz W."/>
            <person name="Umezawa K."/>
            <person name="Ohm R.A."/>
            <person name="Grigoriev I.V."/>
            <person name="Nagy L.G."/>
            <person name="Gibbons J."/>
            <person name="Hibbett D."/>
        </authorList>
    </citation>
    <scope>NUCLEOTIDE SEQUENCE [LARGE SCALE GENOMIC DNA]</scope>
    <source>
        <strain evidence="3">ALCF2SS1-6</strain>
    </source>
</reference>
<dbReference type="GO" id="GO:0008168">
    <property type="term" value="F:methyltransferase activity"/>
    <property type="evidence" value="ECO:0007669"/>
    <property type="project" value="TreeGrafter"/>
</dbReference>
<dbReference type="AlphaFoldDB" id="A0A5C2SG54"/>
<dbReference type="PANTHER" id="PTHR43591:SF24">
    <property type="entry name" value="2-METHOXY-6-POLYPRENYL-1,4-BENZOQUINOL METHYLASE, MITOCHONDRIAL"/>
    <property type="match status" value="1"/>
</dbReference>
<feature type="compositionally biased region" description="Basic residues" evidence="1">
    <location>
        <begin position="888"/>
        <end position="899"/>
    </location>
</feature>
<evidence type="ECO:0000256" key="1">
    <source>
        <dbReference type="SAM" id="MobiDB-lite"/>
    </source>
</evidence>
<evidence type="ECO:0000313" key="3">
    <source>
        <dbReference type="EMBL" id="RPD62742.1"/>
    </source>
</evidence>
<feature type="compositionally biased region" description="Basic residues" evidence="1">
    <location>
        <begin position="743"/>
        <end position="752"/>
    </location>
</feature>
<gene>
    <name evidence="3" type="ORF">L227DRAFT_498220</name>
</gene>
<feature type="region of interest" description="Disordered" evidence="1">
    <location>
        <begin position="730"/>
        <end position="752"/>
    </location>
</feature>
<feature type="region of interest" description="Disordered" evidence="1">
    <location>
        <begin position="117"/>
        <end position="152"/>
    </location>
</feature>
<feature type="compositionally biased region" description="Basic and acidic residues" evidence="1">
    <location>
        <begin position="428"/>
        <end position="439"/>
    </location>
</feature>
<feature type="region of interest" description="Disordered" evidence="1">
    <location>
        <begin position="474"/>
        <end position="503"/>
    </location>
</feature>
<feature type="region of interest" description="Disordered" evidence="1">
    <location>
        <begin position="412"/>
        <end position="439"/>
    </location>
</feature>
<feature type="compositionally biased region" description="Polar residues" evidence="1">
    <location>
        <begin position="9"/>
        <end position="34"/>
    </location>
</feature>
<feature type="region of interest" description="Disordered" evidence="1">
    <location>
        <begin position="827"/>
        <end position="947"/>
    </location>
</feature>
<dbReference type="Gene3D" id="3.40.50.150">
    <property type="entry name" value="Vaccinia Virus protein VP39"/>
    <property type="match status" value="1"/>
</dbReference>
<feature type="region of interest" description="Disordered" evidence="1">
    <location>
        <begin position="1"/>
        <end position="60"/>
    </location>
</feature>
<evidence type="ECO:0000259" key="2">
    <source>
        <dbReference type="Pfam" id="PF13649"/>
    </source>
</evidence>
<feature type="compositionally biased region" description="Pro residues" evidence="1">
    <location>
        <begin position="909"/>
        <end position="919"/>
    </location>
</feature>
<feature type="domain" description="Methyltransferase" evidence="2">
    <location>
        <begin position="294"/>
        <end position="391"/>
    </location>
</feature>
<protein>
    <recommendedName>
        <fullName evidence="2">Methyltransferase domain-containing protein</fullName>
    </recommendedName>
</protein>
<feature type="compositionally biased region" description="Low complexity" evidence="1">
    <location>
        <begin position="40"/>
        <end position="51"/>
    </location>
</feature>
<keyword evidence="4" id="KW-1185">Reference proteome</keyword>
<dbReference type="EMBL" id="ML122258">
    <property type="protein sequence ID" value="RPD62742.1"/>
    <property type="molecule type" value="Genomic_DNA"/>
</dbReference>
<feature type="compositionally biased region" description="Pro residues" evidence="1">
    <location>
        <begin position="122"/>
        <end position="134"/>
    </location>
</feature>
<organism evidence="3 4">
    <name type="scientific">Lentinus tigrinus ALCF2SS1-6</name>
    <dbReference type="NCBI Taxonomy" id="1328759"/>
    <lineage>
        <taxon>Eukaryota</taxon>
        <taxon>Fungi</taxon>
        <taxon>Dikarya</taxon>
        <taxon>Basidiomycota</taxon>
        <taxon>Agaricomycotina</taxon>
        <taxon>Agaricomycetes</taxon>
        <taxon>Polyporales</taxon>
        <taxon>Polyporaceae</taxon>
        <taxon>Lentinus</taxon>
    </lineage>
</organism>
<dbReference type="InterPro" id="IPR029063">
    <property type="entry name" value="SAM-dependent_MTases_sf"/>
</dbReference>
<dbReference type="Pfam" id="PF13649">
    <property type="entry name" value="Methyltransf_25"/>
    <property type="match status" value="1"/>
</dbReference>
<feature type="compositionally biased region" description="Basic and acidic residues" evidence="1">
    <location>
        <begin position="852"/>
        <end position="862"/>
    </location>
</feature>
<name>A0A5C2SG54_9APHY</name>
<dbReference type="STRING" id="1328759.A0A5C2SG54"/>
<accession>A0A5C2SG54</accession>
<dbReference type="SUPFAM" id="SSF53335">
    <property type="entry name" value="S-adenosyl-L-methionine-dependent methyltransferases"/>
    <property type="match status" value="1"/>
</dbReference>
<dbReference type="CDD" id="cd02440">
    <property type="entry name" value="AdoMet_MTases"/>
    <property type="match status" value="1"/>
</dbReference>
<dbReference type="InterPro" id="IPR041698">
    <property type="entry name" value="Methyltransf_25"/>
</dbReference>
<feature type="compositionally biased region" description="Basic residues" evidence="1">
    <location>
        <begin position="863"/>
        <end position="872"/>
    </location>
</feature>
<dbReference type="Proteomes" id="UP000313359">
    <property type="component" value="Unassembled WGS sequence"/>
</dbReference>
<sequence length="947" mass="105347">MIVRPTANALPSQRTRAQPTQSTPPRRRANSTGSALLKDAQVSVSQASPSSRIHPPPLAISPKQAFAEPLLRSISGKRKLFRLKRPSSSNGPVDMRAARERESNAVVQPHGALGTLALLSPPGSPLAPPRPPRNPARTNPAPVPSTPSGIPARASRLHTVAASRELQRSETAAAADWEFPLPRGSEFPLQRKKSKSRRYNTSRIMQDESAKSDVPFSTVDRTILEELRQKIRAREEQFVIRSGRKYHAFPPDEVPYPRSYDRQMVDMDVWDDLWQLQLGGSITMHVFDTPPARVLDLGCGTGTWILTAAREWKDSYFVGVDVVPLHPDLLQVGCFDLASRITWVQANFLERLPFPNEEFDYVRLVRVSRGVPEDKWDALLEEVTRVMKPGGAFEMWEEDLHFPGTRRESVSIIESPDPRHPPTPPRTDSSHSHSSEQERMLPPSVYALPLHRSLAFSYSFDDVRRVQRPLFEDTRPPLHARPSTGNAAQTPMLLRNLDRPPTNPHDHSLLETIYGEMHAARFINLEPVSVLANMLPLHFKDVRAPPPIVITFPPPPVPSAFDAQSESSSSMAMDKHTVVMTDSDSEDHSHRMESPSDMMAPGSYTFPIPKVIHASDMLAGTTPFVGLDANRYSGLSPSVVRRSTISSDGAPQVPRSPALPLLPNTPVLMAHLEDPRVIAGRNPLPNKTINFDPRSLNLLLTLRVAEVLGCAEPMWDWVVDFQESVARSLKSPGAPRMSDHHTLRASRQRRHPKHDALMSLTRQDFDALMRRFELDMKNRMYLGAAVEDRLGWASHPAGTSEERENFDAMCAAWAAYEQRLAGGETVRGRAYPKRNSSPVPPLPRLSNDDTDATLRARDDRRTDHVHHSHSHTHMAISSTSLAAADKLPRRKSAPTRNPRRPSTAGAVPASPPLPTPPPSVQSSRLSEPELESPPTSRTGRIFVAWKA</sequence>
<dbReference type="PANTHER" id="PTHR43591">
    <property type="entry name" value="METHYLTRANSFERASE"/>
    <property type="match status" value="1"/>
</dbReference>
<evidence type="ECO:0000313" key="4">
    <source>
        <dbReference type="Proteomes" id="UP000313359"/>
    </source>
</evidence>
<proteinExistence type="predicted"/>